<feature type="non-terminal residue" evidence="2">
    <location>
        <position position="1"/>
    </location>
</feature>
<evidence type="ECO:0000313" key="2">
    <source>
        <dbReference type="EMBL" id="GAH65134.1"/>
    </source>
</evidence>
<organism evidence="2">
    <name type="scientific">marine sediment metagenome</name>
    <dbReference type="NCBI Taxonomy" id="412755"/>
    <lineage>
        <taxon>unclassified sequences</taxon>
        <taxon>metagenomes</taxon>
        <taxon>ecological metagenomes</taxon>
    </lineage>
</organism>
<sequence length="234" mass="26400">AEVAFADEKKVKIDYAFKNDAENLYVLYIFKDPKYLSSISVTGITLWFNSEGKKKKNYGIKFIQKQISADALISRTEKERGPLPEDKKKEIRNNPFYLINDTEIVNKKSKSLSQPSESSEIKPAVFRVMKQQNLLVFEFAIPLKRMMEQTSEVGIEPGKRVKVGFEWGGMTEEMKAEVKRRSAALERTRSSSSDPTDNRAGAGVGSSVPMGLLSGPKKYSFWVDVQLAKKSVND</sequence>
<reference evidence="2" key="1">
    <citation type="journal article" date="2014" name="Front. Microbiol.">
        <title>High frequency of phylogenetically diverse reductive dehalogenase-homologous genes in deep subseafloor sedimentary metagenomes.</title>
        <authorList>
            <person name="Kawai M."/>
            <person name="Futagami T."/>
            <person name="Toyoda A."/>
            <person name="Takaki Y."/>
            <person name="Nishi S."/>
            <person name="Hori S."/>
            <person name="Arai W."/>
            <person name="Tsubouchi T."/>
            <person name="Morono Y."/>
            <person name="Uchiyama I."/>
            <person name="Ito T."/>
            <person name="Fujiyama A."/>
            <person name="Inagaki F."/>
            <person name="Takami H."/>
        </authorList>
    </citation>
    <scope>NUCLEOTIDE SEQUENCE</scope>
    <source>
        <strain evidence="2">Expedition CK06-06</strain>
    </source>
</reference>
<feature type="region of interest" description="Disordered" evidence="1">
    <location>
        <begin position="181"/>
        <end position="213"/>
    </location>
</feature>
<gene>
    <name evidence="2" type="ORF">S03H2_42773</name>
</gene>
<comment type="caution">
    <text evidence="2">The sequence shown here is derived from an EMBL/GenBank/DDBJ whole genome shotgun (WGS) entry which is preliminary data.</text>
</comment>
<accession>X1IG93</accession>
<evidence type="ECO:0000256" key="1">
    <source>
        <dbReference type="SAM" id="MobiDB-lite"/>
    </source>
</evidence>
<name>X1IG93_9ZZZZ</name>
<proteinExistence type="predicted"/>
<dbReference type="AlphaFoldDB" id="X1IG93"/>
<dbReference type="EMBL" id="BARU01026644">
    <property type="protein sequence ID" value="GAH65134.1"/>
    <property type="molecule type" value="Genomic_DNA"/>
</dbReference>
<protein>
    <submittedName>
        <fullName evidence="2">Uncharacterized protein</fullName>
    </submittedName>
</protein>